<keyword evidence="1" id="KW-0812">Transmembrane</keyword>
<feature type="transmembrane region" description="Helical" evidence="1">
    <location>
        <begin position="22"/>
        <end position="41"/>
    </location>
</feature>
<name>A0A561XY39_ACIDE</name>
<keyword evidence="1" id="KW-1133">Transmembrane helix</keyword>
<gene>
    <name evidence="2" type="ORF">ATF69_0015</name>
</gene>
<keyword evidence="1" id="KW-0472">Membrane</keyword>
<dbReference type="InterPro" id="IPR046730">
    <property type="entry name" value="DUF6622"/>
</dbReference>
<accession>A0A561XY39</accession>
<dbReference type="Pfam" id="PF20327">
    <property type="entry name" value="DUF6622"/>
    <property type="match status" value="1"/>
</dbReference>
<feature type="transmembrane region" description="Helical" evidence="1">
    <location>
        <begin position="53"/>
        <end position="72"/>
    </location>
</feature>
<feature type="transmembrane region" description="Helical" evidence="1">
    <location>
        <begin position="78"/>
        <end position="99"/>
    </location>
</feature>
<feature type="transmembrane region" description="Helical" evidence="1">
    <location>
        <begin position="111"/>
        <end position="130"/>
    </location>
</feature>
<protein>
    <recommendedName>
        <fullName evidence="4">Transmembrane protein</fullName>
    </recommendedName>
</protein>
<organism evidence="2 3">
    <name type="scientific">Acidovorax delafieldii</name>
    <name type="common">Pseudomonas delafieldii</name>
    <dbReference type="NCBI Taxonomy" id="47920"/>
    <lineage>
        <taxon>Bacteria</taxon>
        <taxon>Pseudomonadati</taxon>
        <taxon>Pseudomonadota</taxon>
        <taxon>Betaproteobacteria</taxon>
        <taxon>Burkholderiales</taxon>
        <taxon>Comamonadaceae</taxon>
        <taxon>Acidovorax</taxon>
    </lineage>
</organism>
<dbReference type="GeneID" id="51109106"/>
<evidence type="ECO:0000313" key="2">
    <source>
        <dbReference type="EMBL" id="TWG41032.1"/>
    </source>
</evidence>
<evidence type="ECO:0000256" key="1">
    <source>
        <dbReference type="SAM" id="Phobius"/>
    </source>
</evidence>
<reference evidence="2 3" key="1">
    <citation type="journal article" date="2015" name="Stand. Genomic Sci.">
        <title>Genomic Encyclopedia of Bacterial and Archaeal Type Strains, Phase III: the genomes of soil and plant-associated and newly described type strains.</title>
        <authorList>
            <person name="Whitman W.B."/>
            <person name="Woyke T."/>
            <person name="Klenk H.P."/>
            <person name="Zhou Y."/>
            <person name="Lilburn T.G."/>
            <person name="Beck B.J."/>
            <person name="De Vos P."/>
            <person name="Vandamme P."/>
            <person name="Eisen J.A."/>
            <person name="Garrity G."/>
            <person name="Hugenholtz P."/>
            <person name="Kyrpides N.C."/>
        </authorList>
    </citation>
    <scope>NUCLEOTIDE SEQUENCE [LARGE SCALE GENOMIC DNA]</scope>
    <source>
        <strain evidence="2 3">DSM 64</strain>
    </source>
</reference>
<evidence type="ECO:0008006" key="4">
    <source>
        <dbReference type="Google" id="ProtNLM"/>
    </source>
</evidence>
<feature type="transmembrane region" description="Helical" evidence="1">
    <location>
        <begin position="150"/>
        <end position="170"/>
    </location>
</feature>
<evidence type="ECO:0000313" key="3">
    <source>
        <dbReference type="Proteomes" id="UP000321485"/>
    </source>
</evidence>
<dbReference type="Proteomes" id="UP000321485">
    <property type="component" value="Unassembled WGS sequence"/>
</dbReference>
<dbReference type="EMBL" id="VJWE01000001">
    <property type="protein sequence ID" value="TWG41032.1"/>
    <property type="molecule type" value="Genomic_DNA"/>
</dbReference>
<comment type="caution">
    <text evidence="2">The sequence shown here is derived from an EMBL/GenBank/DDBJ whole genome shotgun (WGS) entry which is preliminary data.</text>
</comment>
<dbReference type="AlphaFoldDB" id="A0A561XY39"/>
<proteinExistence type="predicted"/>
<sequence>MLLNLLVQQPQMLGRIIENTPYWVWALLAGLLWLGGSQLLARNVSLVRAMVMPVAMTGLSVYGIASAFGGAGQALLPVVAWLVAAVFIASVALWLQPAAPQGTLYESKSRCFYIPGSAMPLALILGIFLTKYLVGVELALQPALARDSGFALQIAALYGVFNGLFAARALRLWKLVQRSAPLATSPATA</sequence>
<dbReference type="RefSeq" id="WP_056067033.1">
    <property type="nucleotide sequence ID" value="NZ_VJWE01000001.1"/>
</dbReference>